<protein>
    <submittedName>
        <fullName evidence="2">Uncharacterized protein</fullName>
    </submittedName>
</protein>
<organism evidence="2">
    <name type="scientific">Populus trichocarpa</name>
    <name type="common">Western balsam poplar</name>
    <name type="synonym">Populus balsamifera subsp. trichocarpa</name>
    <dbReference type="NCBI Taxonomy" id="3694"/>
    <lineage>
        <taxon>Eukaryota</taxon>
        <taxon>Viridiplantae</taxon>
        <taxon>Streptophyta</taxon>
        <taxon>Embryophyta</taxon>
        <taxon>Tracheophyta</taxon>
        <taxon>Spermatophyta</taxon>
        <taxon>Magnoliopsida</taxon>
        <taxon>eudicotyledons</taxon>
        <taxon>Gunneridae</taxon>
        <taxon>Pentapetalae</taxon>
        <taxon>rosids</taxon>
        <taxon>fabids</taxon>
        <taxon>Malpighiales</taxon>
        <taxon>Salicaceae</taxon>
        <taxon>Saliceae</taxon>
        <taxon>Populus</taxon>
    </lineage>
</organism>
<keyword evidence="1" id="KW-0175">Coiled coil</keyword>
<reference evidence="2" key="1">
    <citation type="journal article" date="2008" name="BMC Genomics">
        <title>Analysis of 4,664 high-quality sequence-finished poplar full-length cDNA clones and their utility for the discovery of genes responding to insect feeding.</title>
        <authorList>
            <person name="Ralph S.G."/>
            <person name="Chun H.J."/>
            <person name="Cooper D."/>
            <person name="Kirkpatrick R."/>
            <person name="Kolosova N."/>
            <person name="Gunter L."/>
            <person name="Tuskan G.A."/>
            <person name="Douglas C.J."/>
            <person name="Holt R.A."/>
            <person name="Jones S.J."/>
            <person name="Marra M.A."/>
            <person name="Bohlmann J."/>
        </authorList>
    </citation>
    <scope>NUCLEOTIDE SEQUENCE</scope>
    <source>
        <tissue evidence="2">Young and mature leaves</tissue>
    </source>
</reference>
<name>A9PHV4_POPTR</name>
<proteinExistence type="evidence at transcript level"/>
<feature type="coiled-coil region" evidence="1">
    <location>
        <begin position="95"/>
        <end position="125"/>
    </location>
</feature>
<dbReference type="EMBL" id="EF147960">
    <property type="protein sequence ID" value="ABK95957.1"/>
    <property type="molecule type" value="mRNA"/>
</dbReference>
<dbReference type="AlphaFoldDB" id="A9PHV4"/>
<accession>A9PHV4</accession>
<evidence type="ECO:0000256" key="1">
    <source>
        <dbReference type="SAM" id="Coils"/>
    </source>
</evidence>
<sequence>MNWLPNLEKMSFWSFMPLGVVTAKNWRQSWRKLLSHFKAMLMLLLPSLTQLQMISQVILTTSKDSPQFSLGQLLESWCSMKEIGPSKTSLISLRRTGIKLANKNLQKKKSQLKNKSQLKMNFEKNISI</sequence>
<evidence type="ECO:0000313" key="2">
    <source>
        <dbReference type="EMBL" id="ABK95957.1"/>
    </source>
</evidence>